<evidence type="ECO:0000313" key="4">
    <source>
        <dbReference type="Proteomes" id="UP000324707"/>
    </source>
</evidence>
<dbReference type="PANTHER" id="PTHR26392:SF92">
    <property type="entry name" value="PROTEIN KINASE DOMAIN-CONTAINING PROTEIN"/>
    <property type="match status" value="1"/>
</dbReference>
<accession>A0A5C8E8B4</accession>
<evidence type="ECO:0000313" key="3">
    <source>
        <dbReference type="EMBL" id="TXJ33873.1"/>
    </source>
</evidence>
<comment type="caution">
    <text evidence="3">The sequence shown here is derived from an EMBL/GenBank/DDBJ whole genome shotgun (WGS) entry which is preliminary data.</text>
</comment>
<protein>
    <submittedName>
        <fullName evidence="3">Dynamin family protein</fullName>
    </submittedName>
</protein>
<dbReference type="InterPro" id="IPR027417">
    <property type="entry name" value="P-loop_NTPase"/>
</dbReference>
<gene>
    <name evidence="3" type="ORF">EPJ69_03630</name>
</gene>
<name>A0A5C8E8B4_9SPIR</name>
<feature type="coiled-coil region" evidence="1">
    <location>
        <begin position="632"/>
        <end position="690"/>
    </location>
</feature>
<dbReference type="Pfam" id="PF00350">
    <property type="entry name" value="Dynamin_N"/>
    <property type="match status" value="1"/>
</dbReference>
<dbReference type="Gene3D" id="3.40.50.300">
    <property type="entry name" value="P-loop containing nucleotide triphosphate hydrolases"/>
    <property type="match status" value="1"/>
</dbReference>
<reference evidence="3 4" key="1">
    <citation type="journal article" date="1992" name="Lakartidningen">
        <title>[Penicillin V and not amoxicillin is the first choice preparation in acute otitis].</title>
        <authorList>
            <person name="Kamme C."/>
            <person name="Lundgren K."/>
            <person name="Prellner K."/>
        </authorList>
    </citation>
    <scope>NUCLEOTIDE SEQUENCE [LARGE SCALE GENOMIC DNA]</scope>
    <source>
        <strain evidence="3 4">PC5538III-lc</strain>
    </source>
</reference>
<dbReference type="PANTHER" id="PTHR26392">
    <property type="entry name" value="MITOGEN-ACTIVATED PROTEIN KINASE KINASE KINASE 7-RELATED"/>
    <property type="match status" value="1"/>
</dbReference>
<evidence type="ECO:0000256" key="1">
    <source>
        <dbReference type="SAM" id="Coils"/>
    </source>
</evidence>
<dbReference type="SUPFAM" id="SSF52540">
    <property type="entry name" value="P-loop containing nucleoside triphosphate hydrolases"/>
    <property type="match status" value="1"/>
</dbReference>
<keyword evidence="1" id="KW-0175">Coiled coil</keyword>
<proteinExistence type="predicted"/>
<dbReference type="EMBL" id="SAXX01000009">
    <property type="protein sequence ID" value="TXJ33873.1"/>
    <property type="molecule type" value="Genomic_DNA"/>
</dbReference>
<organism evidence="3 4">
    <name type="scientific">Brachyspira aalborgi</name>
    <dbReference type="NCBI Taxonomy" id="29522"/>
    <lineage>
        <taxon>Bacteria</taxon>
        <taxon>Pseudomonadati</taxon>
        <taxon>Spirochaetota</taxon>
        <taxon>Spirochaetia</taxon>
        <taxon>Brachyspirales</taxon>
        <taxon>Brachyspiraceae</taxon>
        <taxon>Brachyspira</taxon>
    </lineage>
</organism>
<dbReference type="InterPro" id="IPR045063">
    <property type="entry name" value="Dynamin_N"/>
</dbReference>
<dbReference type="AlphaFoldDB" id="A0A5C8E8B4"/>
<feature type="domain" description="Dynamin N-terminal" evidence="2">
    <location>
        <begin position="50"/>
        <end position="271"/>
    </location>
</feature>
<sequence length="692" mass="81290">MIAKDYNQYKKEVLDLYNDYVKTFESFGKKVDESVSKTADKIKKEVFNLMVLGEAKSGKSTFINAYLGEEILPMDELQCTSSIIEIKRGDKFELKAQKASGEEIIKTEFNEITQFLQTHAAIPDEYRNIPITTINNWLLEYKDKKILENDIKDFLNEKEVKEANIFKIDEKEYKDLICKYINENKSKWKEIIIKIEITYTLPEAMQGITIIDSPGVGAGGNVGKITEDYIEKADAIIFIKSLVGQALENNSFQELIRNKITNKKKELMFLVFTGKCRDLNDLGFEKLKHKAIEMYKNDIDKEKILFVDSKIQLFLNKCLKLDTSEKIKDFFENLNKTGDNFESAENIWLKSYGDVYKFKNNMEEKSNFNSVNKAINKFARQANYLRLIEFLKSLNNEYKKRKATISELLQELKENIKDPIELESRIKKKEKEKTDMFNKSNEGIDTIFNKYTDNINGYIAKETQELEENYKNKINEFINLEEWQIDNQTFDKMKKITMDTIDAAKHFRDLMIRTAIEECNEKLIEYMDKNDVEIFAPNFTESDFDNINNLAKEEHSGYKYVEEGVTFKKTTQVPYHNIKAHLKTIANSIKERLYKGYITKDEDGETKQHKGIIEEIKDNIIDNLNSCRTIYTEKLTENFNTIKEEYEDLLKDKDDNEKNLQKIKDFEDKIKKIENHLENINNLEKEIENYVK</sequence>
<evidence type="ECO:0000259" key="2">
    <source>
        <dbReference type="Pfam" id="PF00350"/>
    </source>
</evidence>
<dbReference type="Proteomes" id="UP000324707">
    <property type="component" value="Unassembled WGS sequence"/>
</dbReference>